<dbReference type="Gene3D" id="2.40.260.10">
    <property type="entry name" value="Sortase"/>
    <property type="match status" value="1"/>
</dbReference>
<dbReference type="Proteomes" id="UP000267128">
    <property type="component" value="Unassembled WGS sequence"/>
</dbReference>
<evidence type="ECO:0000313" key="3">
    <source>
        <dbReference type="Proteomes" id="UP000267128"/>
    </source>
</evidence>
<organism evidence="2 3">
    <name type="scientific">Nocardioides marmoriginsengisoli</name>
    <dbReference type="NCBI Taxonomy" id="661483"/>
    <lineage>
        <taxon>Bacteria</taxon>
        <taxon>Bacillati</taxon>
        <taxon>Actinomycetota</taxon>
        <taxon>Actinomycetes</taxon>
        <taxon>Propionibacteriales</taxon>
        <taxon>Nocardioidaceae</taxon>
        <taxon>Nocardioides</taxon>
    </lineage>
</organism>
<evidence type="ECO:0008006" key="4">
    <source>
        <dbReference type="Google" id="ProtNLM"/>
    </source>
</evidence>
<evidence type="ECO:0000256" key="1">
    <source>
        <dbReference type="SAM" id="MobiDB-lite"/>
    </source>
</evidence>
<accession>A0A3N0CKW6</accession>
<comment type="caution">
    <text evidence="2">The sequence shown here is derived from an EMBL/GenBank/DDBJ whole genome shotgun (WGS) entry which is preliminary data.</text>
</comment>
<name>A0A3N0CKW6_9ACTN</name>
<dbReference type="EMBL" id="RJSE01000005">
    <property type="protein sequence ID" value="RNL64082.1"/>
    <property type="molecule type" value="Genomic_DNA"/>
</dbReference>
<dbReference type="AlphaFoldDB" id="A0A3N0CKW6"/>
<dbReference type="InterPro" id="IPR023365">
    <property type="entry name" value="Sortase_dom-sf"/>
</dbReference>
<protein>
    <recommendedName>
        <fullName evidence="4">Class F sortase</fullName>
    </recommendedName>
</protein>
<feature type="compositionally biased region" description="Low complexity" evidence="1">
    <location>
        <begin position="36"/>
        <end position="63"/>
    </location>
</feature>
<reference evidence="2 3" key="1">
    <citation type="submission" date="2018-11" db="EMBL/GenBank/DDBJ databases">
        <authorList>
            <person name="Li F."/>
        </authorList>
    </citation>
    <scope>NUCLEOTIDE SEQUENCE [LARGE SCALE GENOMIC DNA]</scope>
    <source>
        <strain evidence="2 3">Gsoil 097</strain>
    </source>
</reference>
<gene>
    <name evidence="2" type="ORF">EFK50_05915</name>
</gene>
<keyword evidence="3" id="KW-1185">Reference proteome</keyword>
<sequence length="224" mass="23115">MLIAVVVALVPALVFSVQRLLDDDPAGARTPRTELPIPSVGTPSSTPSGTPTSTPSTPAATPTRTARINTAGLPRVAPDPPRRLLSAGLLDVGFDNSVEPRNGTFRAASTAEAARWGSRGTPGNPATDTVYVIGKTNSRGVSAFDTLPRIKVGAKIVIRTDNGDLTYTVRTVGTRAASGLARNAGIAAKTPGRLILIGVRYDNAQNLTGQAVVVTADLTGAARR</sequence>
<evidence type="ECO:0000313" key="2">
    <source>
        <dbReference type="EMBL" id="RNL64082.1"/>
    </source>
</evidence>
<proteinExistence type="predicted"/>
<feature type="region of interest" description="Disordered" evidence="1">
    <location>
        <begin position="23"/>
        <end position="80"/>
    </location>
</feature>